<dbReference type="OrthoDB" id="8300214at2759"/>
<dbReference type="InterPro" id="IPR050723">
    <property type="entry name" value="CFA/CMAS"/>
</dbReference>
<dbReference type="SUPFAM" id="SSF53335">
    <property type="entry name" value="S-adenosyl-L-methionine-dependent methyltransferases"/>
    <property type="match status" value="1"/>
</dbReference>
<gene>
    <name evidence="1" type="ORF">PHLGIDRAFT_128660</name>
</gene>
<reference evidence="1 2" key="1">
    <citation type="journal article" date="2014" name="PLoS Genet.">
        <title>Analysis of the Phlebiopsis gigantea genome, transcriptome and secretome provides insight into its pioneer colonization strategies of wood.</title>
        <authorList>
            <person name="Hori C."/>
            <person name="Ishida T."/>
            <person name="Igarashi K."/>
            <person name="Samejima M."/>
            <person name="Suzuki H."/>
            <person name="Master E."/>
            <person name="Ferreira P."/>
            <person name="Ruiz-Duenas F.J."/>
            <person name="Held B."/>
            <person name="Canessa P."/>
            <person name="Larrondo L.F."/>
            <person name="Schmoll M."/>
            <person name="Druzhinina I.S."/>
            <person name="Kubicek C.P."/>
            <person name="Gaskell J.A."/>
            <person name="Kersten P."/>
            <person name="St John F."/>
            <person name="Glasner J."/>
            <person name="Sabat G."/>
            <person name="Splinter BonDurant S."/>
            <person name="Syed K."/>
            <person name="Yadav J."/>
            <person name="Mgbeahuruike A.C."/>
            <person name="Kovalchuk A."/>
            <person name="Asiegbu F.O."/>
            <person name="Lackner G."/>
            <person name="Hoffmeister D."/>
            <person name="Rencoret J."/>
            <person name="Gutierrez A."/>
            <person name="Sun H."/>
            <person name="Lindquist E."/>
            <person name="Barry K."/>
            <person name="Riley R."/>
            <person name="Grigoriev I.V."/>
            <person name="Henrissat B."/>
            <person name="Kues U."/>
            <person name="Berka R.M."/>
            <person name="Martinez A.T."/>
            <person name="Covert S.F."/>
            <person name="Blanchette R.A."/>
            <person name="Cullen D."/>
        </authorList>
    </citation>
    <scope>NUCLEOTIDE SEQUENCE [LARGE SCALE GENOMIC DNA]</scope>
    <source>
        <strain evidence="1 2">11061_1 CR5-6</strain>
    </source>
</reference>
<evidence type="ECO:0008006" key="3">
    <source>
        <dbReference type="Google" id="ProtNLM"/>
    </source>
</evidence>
<dbReference type="PANTHER" id="PTHR43667">
    <property type="entry name" value="CYCLOPROPANE-FATTY-ACYL-PHOSPHOLIPID SYNTHASE"/>
    <property type="match status" value="1"/>
</dbReference>
<dbReference type="AlphaFoldDB" id="A0A0C3RWB7"/>
<dbReference type="EMBL" id="KN840533">
    <property type="protein sequence ID" value="KIP05811.1"/>
    <property type="molecule type" value="Genomic_DNA"/>
</dbReference>
<dbReference type="Proteomes" id="UP000053257">
    <property type="component" value="Unassembled WGS sequence"/>
</dbReference>
<dbReference type="STRING" id="745531.A0A0C3RWB7"/>
<dbReference type="PANTHER" id="PTHR43667:SF2">
    <property type="entry name" value="FATTY ACID C-METHYL TRANSFERASE"/>
    <property type="match status" value="1"/>
</dbReference>
<name>A0A0C3RWB7_PHLG1</name>
<dbReference type="CDD" id="cd02440">
    <property type="entry name" value="AdoMet_MTases"/>
    <property type="match status" value="1"/>
</dbReference>
<evidence type="ECO:0000313" key="2">
    <source>
        <dbReference type="Proteomes" id="UP000053257"/>
    </source>
</evidence>
<dbReference type="Pfam" id="PF02353">
    <property type="entry name" value="CMAS"/>
    <property type="match status" value="1"/>
</dbReference>
<sequence>MNITPLGLDDRPLLIEGTVKRKHVAIASVFGFHFDVYMALAWTMERVLAKVPDSELQVFAHPFYYGFQSVVDSLGLYHGPRNDIEDFIPYLRNNPTLDLVVLGTCEVDLREMHSELLAEWDTRSDHQKFQLVCIAHNIADTAWQDHIADWSRRGAIRLLPLGEHVKGAFRTKFDALADSTEPLLYTAAYEHIPIDVHIPVLDVPNLPEKDPRRTLAKAVIQGSFDTSRRDYYRFFDEMIQSLHEDPRGWGYHALDDRVSFIPDYRADVPPFELALVGSGSLEIPIELAYMVSIYRGLDYLDFYKLIAGMDIVVPAFADNGYYENQASSTVALAVELNVPILATRRMRKAYKYIDDDRTVVTRPSAMREVQALKLLRSGNSSQFLEREQASHGISLLPINELVVATHAMGAIKHGYLCIEEANGVHYYGTKTKTANCVHIRVVNDAFWSRVFLAGDLGFSEAYMLGDIEVDNLTGVMHLWLDNQSEMVLLSSKFGRICSLLSGLYNAAFGQTRSQARLNVVASYDQSNELFQAFLSKEMMYSCALWGPEEGGVDGDLTAGPSAGDLEAAQHRKIHHVLSKARICPGHRVLEFGSGWGGLAIEAARTYGCEVDSLTLSVEQKALADARIIAAGLEGRVRIHLMDYRDIPAEFSHAFDAFISIEMLEHVGSQHYKEYFKLVDFALKPKNATMVISSSTFPESRYTGYQAQDFMRKYMWPNSCLPSATTLVQAVNSATGGRFTLEGVENHAAHYPRTLRTWDRRLGANLQQDLMASKNPALADASEYAVFKRKWEYFFAYAGEGFMRGYITCHMLTFIRADDHPICSN</sequence>
<protein>
    <recommendedName>
        <fullName evidence="3">Cyclopropane-fatty-acyl-phospholipid synthase</fullName>
    </recommendedName>
</protein>
<proteinExistence type="predicted"/>
<dbReference type="InterPro" id="IPR029063">
    <property type="entry name" value="SAM-dependent_MTases_sf"/>
</dbReference>
<dbReference type="Gene3D" id="3.40.50.150">
    <property type="entry name" value="Vaccinia Virus protein VP39"/>
    <property type="match status" value="1"/>
</dbReference>
<keyword evidence="2" id="KW-1185">Reference proteome</keyword>
<evidence type="ECO:0000313" key="1">
    <source>
        <dbReference type="EMBL" id="KIP05811.1"/>
    </source>
</evidence>
<organism evidence="1 2">
    <name type="scientific">Phlebiopsis gigantea (strain 11061_1 CR5-6)</name>
    <name type="common">White-rot fungus</name>
    <name type="synonym">Peniophora gigantea</name>
    <dbReference type="NCBI Taxonomy" id="745531"/>
    <lineage>
        <taxon>Eukaryota</taxon>
        <taxon>Fungi</taxon>
        <taxon>Dikarya</taxon>
        <taxon>Basidiomycota</taxon>
        <taxon>Agaricomycotina</taxon>
        <taxon>Agaricomycetes</taxon>
        <taxon>Polyporales</taxon>
        <taxon>Phanerochaetaceae</taxon>
        <taxon>Phlebiopsis</taxon>
    </lineage>
</organism>
<dbReference type="HOGENOM" id="CLU_343574_0_0_1"/>
<accession>A0A0C3RWB7</accession>